<dbReference type="RefSeq" id="WP_066654441.1">
    <property type="nucleotide sequence ID" value="NZ_CBCSCL010000010.1"/>
</dbReference>
<dbReference type="PROSITE" id="PS00083">
    <property type="entry name" value="INTRADIOL_DIOXYGENAS"/>
    <property type="match status" value="1"/>
</dbReference>
<gene>
    <name evidence="8" type="ORF">BAU07_04270</name>
</gene>
<evidence type="ECO:0000313" key="9">
    <source>
        <dbReference type="Proteomes" id="UP000091926"/>
    </source>
</evidence>
<dbReference type="InterPro" id="IPR007535">
    <property type="entry name" value="Catechol_dOase_N"/>
</dbReference>
<dbReference type="Pfam" id="PF04444">
    <property type="entry name" value="Dioxygenase_N"/>
    <property type="match status" value="1"/>
</dbReference>
<organism evidence="8 9">
    <name type="scientific">Bordetella flabilis</name>
    <dbReference type="NCBI Taxonomy" id="463014"/>
    <lineage>
        <taxon>Bacteria</taxon>
        <taxon>Pseudomonadati</taxon>
        <taxon>Pseudomonadota</taxon>
        <taxon>Betaproteobacteria</taxon>
        <taxon>Burkholderiales</taxon>
        <taxon>Alcaligenaceae</taxon>
        <taxon>Bordetella</taxon>
    </lineage>
</organism>
<comment type="similarity">
    <text evidence="2">Belongs to the intradiol ring-cleavage dioxygenase family.</text>
</comment>
<evidence type="ECO:0000256" key="3">
    <source>
        <dbReference type="ARBA" id="ARBA00022723"/>
    </source>
</evidence>
<dbReference type="GO" id="GO:0008199">
    <property type="term" value="F:ferric iron binding"/>
    <property type="evidence" value="ECO:0007669"/>
    <property type="project" value="InterPro"/>
</dbReference>
<dbReference type="AlphaFoldDB" id="A0A193G8X3"/>
<dbReference type="GO" id="GO:0009712">
    <property type="term" value="P:catechol-containing compound metabolic process"/>
    <property type="evidence" value="ECO:0007669"/>
    <property type="project" value="InterPro"/>
</dbReference>
<evidence type="ECO:0000256" key="1">
    <source>
        <dbReference type="ARBA" id="ARBA00001965"/>
    </source>
</evidence>
<dbReference type="Pfam" id="PF00775">
    <property type="entry name" value="Dioxygenase_C"/>
    <property type="match status" value="1"/>
</dbReference>
<dbReference type="GO" id="GO:0018576">
    <property type="term" value="F:catechol 1,2-dioxygenase activity"/>
    <property type="evidence" value="ECO:0007669"/>
    <property type="project" value="InterPro"/>
</dbReference>
<dbReference type="Proteomes" id="UP000091926">
    <property type="component" value="Chromosome"/>
</dbReference>
<feature type="domain" description="Intradiol ring-cleavage dioxygenases" evidence="7">
    <location>
        <begin position="133"/>
        <end position="161"/>
    </location>
</feature>
<evidence type="ECO:0000259" key="7">
    <source>
        <dbReference type="PROSITE" id="PS00083"/>
    </source>
</evidence>
<evidence type="ECO:0000256" key="6">
    <source>
        <dbReference type="ARBA" id="ARBA00023004"/>
    </source>
</evidence>
<evidence type="ECO:0000256" key="2">
    <source>
        <dbReference type="ARBA" id="ARBA00007825"/>
    </source>
</evidence>
<dbReference type="OrthoDB" id="9800887at2"/>
<dbReference type="InterPro" id="IPR050770">
    <property type="entry name" value="Intradiol_RC_Dioxygenase"/>
</dbReference>
<dbReference type="Gene3D" id="2.60.130.10">
    <property type="entry name" value="Aromatic compound dioxygenase"/>
    <property type="match status" value="1"/>
</dbReference>
<keyword evidence="5" id="KW-0560">Oxidoreductase</keyword>
<evidence type="ECO:0000256" key="4">
    <source>
        <dbReference type="ARBA" id="ARBA00022964"/>
    </source>
</evidence>
<name>A0A193G8X3_9BORD</name>
<dbReference type="PANTHER" id="PTHR33711">
    <property type="entry name" value="DIOXYGENASE, PUTATIVE (AFU_ORTHOLOGUE AFUA_2G02910)-RELATED"/>
    <property type="match status" value="1"/>
</dbReference>
<proteinExistence type="inferred from homology"/>
<dbReference type="KEGG" id="bfz:BAU07_04270"/>
<dbReference type="STRING" id="463014.BAU07_04270"/>
<keyword evidence="3" id="KW-0479">Metal-binding</keyword>
<accession>A0A193G8X3</accession>
<comment type="cofactor">
    <cofactor evidence="1">
        <name>Fe(3+)</name>
        <dbReference type="ChEBI" id="CHEBI:29034"/>
    </cofactor>
</comment>
<sequence length="298" mass="32712">MAIEHRYFSEDASIDIVTGRHRHAPDARMKQVMDVVVRKLHEAVKEIEPTQEEWMRAIAFLTRTGQMCDASRQEYILLSDVLGVSMLVDAINHRHPAGATASTVLGPFHVVGAPERPMGANISVGQGGEPLVVSGTVRDTAGRPVGGATLDVWMANHEGLYDVQQQGVRPEGNLRGLFRTGADGRYEFRTIKPMSYPIPADGTVGRLLEGLARHPFRPAHIHFIVQAAGYAGVVTHIFDQTDPYLASDAVFGVKESLLANFERTHDPEVARRHGLDGEFWRVRQDFTLMAESTAAAAA</sequence>
<evidence type="ECO:0000256" key="5">
    <source>
        <dbReference type="ARBA" id="ARBA00023002"/>
    </source>
</evidence>
<dbReference type="PANTHER" id="PTHR33711:SF7">
    <property type="entry name" value="INTRADIOL RING-CLEAVAGE DIOXYGENASES DOMAIN-CONTAINING PROTEIN-RELATED"/>
    <property type="match status" value="1"/>
</dbReference>
<dbReference type="InterPro" id="IPR000627">
    <property type="entry name" value="Intradiol_dOase_C"/>
</dbReference>
<protein>
    <submittedName>
        <fullName evidence="8">6-chlorohydroxyquinol-1,2-dioxygenase</fullName>
    </submittedName>
</protein>
<keyword evidence="9" id="KW-1185">Reference proteome</keyword>
<dbReference type="SUPFAM" id="SSF49482">
    <property type="entry name" value="Aromatic compound dioxygenase"/>
    <property type="match status" value="1"/>
</dbReference>
<evidence type="ECO:0000313" key="8">
    <source>
        <dbReference type="EMBL" id="ANN76437.1"/>
    </source>
</evidence>
<keyword evidence="4 8" id="KW-0223">Dioxygenase</keyword>
<dbReference type="EMBL" id="CP016172">
    <property type="protein sequence ID" value="ANN76437.1"/>
    <property type="molecule type" value="Genomic_DNA"/>
</dbReference>
<keyword evidence="6" id="KW-0408">Iron</keyword>
<reference evidence="8 9" key="1">
    <citation type="submission" date="2016-06" db="EMBL/GenBank/DDBJ databases">
        <title>Complete genome sequences of Bordetella bronchialis and Bordetella flabilis.</title>
        <authorList>
            <person name="LiPuma J.J."/>
            <person name="Spilker T."/>
        </authorList>
    </citation>
    <scope>NUCLEOTIDE SEQUENCE [LARGE SCALE GENOMIC DNA]</scope>
    <source>
        <strain evidence="8 9">AU10664</strain>
    </source>
</reference>
<dbReference type="InterPro" id="IPR015889">
    <property type="entry name" value="Intradiol_dOase_core"/>
</dbReference>